<dbReference type="PANTHER" id="PTHR32097">
    <property type="entry name" value="CAMP-BINDING PROTEIN 1-RELATED"/>
    <property type="match status" value="1"/>
</dbReference>
<protein>
    <recommendedName>
        <fullName evidence="2">TerD domain-containing protein</fullName>
    </recommendedName>
</protein>
<feature type="domain" description="TerD" evidence="2">
    <location>
        <begin position="207"/>
        <end position="351"/>
    </location>
</feature>
<proteinExistence type="predicted"/>
<dbReference type="AlphaFoldDB" id="A0A7S1AD05"/>
<sequence length="443" mass="48761">MQQRTRSDSCGVALSWDSVGRTIDVDLQALLVDRDGIIVDAVFYNRPSAFHDAVVHAGDSVDGANAGYDETIFVKPQHLPETLVLIIFVIGIHAGGTLRDVASGVVTLFDNRGPVVRLPMEQSHGSVDCVAVLKRSGHAWNFHKIDEAAEMGHTFLDILEPTIGDVIRKHIPNAPVCVDVDFDVQLQKERVVDHAELRVCWLEKVFTLGVGWDFDLGANYGKGVNVDASAVFFDSEGRHCHAIYGAQKKACGAVHSGDNRSGRGAGDDEKITVDLASVPAEVAQIFFIVNVRTPGHDLSTVQGGFCRILGDTGEELARHAFGHGDATNGKIVARLIRSSTSRWCLQTLAENCQGRTWMSATQTMCHIFRSHPKELQPRKEKEVRRWSTMKIGFPRLDIGGEKKPKTARHRAAIIKRNLRRQALSVQPPPSTQESPRARFLMSL</sequence>
<evidence type="ECO:0000313" key="3">
    <source>
        <dbReference type="EMBL" id="CAD8849806.1"/>
    </source>
</evidence>
<gene>
    <name evidence="3" type="ORF">NSCI0253_LOCUS24156</name>
</gene>
<feature type="region of interest" description="Disordered" evidence="1">
    <location>
        <begin position="422"/>
        <end position="443"/>
    </location>
</feature>
<reference evidence="3" key="1">
    <citation type="submission" date="2021-01" db="EMBL/GenBank/DDBJ databases">
        <authorList>
            <person name="Corre E."/>
            <person name="Pelletier E."/>
            <person name="Niang G."/>
            <person name="Scheremetjew M."/>
            <person name="Finn R."/>
            <person name="Kale V."/>
            <person name="Holt S."/>
            <person name="Cochrane G."/>
            <person name="Meng A."/>
            <person name="Brown T."/>
            <person name="Cohen L."/>
        </authorList>
    </citation>
    <scope>NUCLEOTIDE SEQUENCE</scope>
</reference>
<dbReference type="EMBL" id="HBFQ01034263">
    <property type="protein sequence ID" value="CAD8849806.1"/>
    <property type="molecule type" value="Transcribed_RNA"/>
</dbReference>
<dbReference type="Gene3D" id="2.60.60.30">
    <property type="entry name" value="sav2460 like domains"/>
    <property type="match status" value="2"/>
</dbReference>
<dbReference type="InterPro" id="IPR051324">
    <property type="entry name" value="Stress/Tellurium_Resist"/>
</dbReference>
<dbReference type="InterPro" id="IPR003325">
    <property type="entry name" value="TerD"/>
</dbReference>
<dbReference type="PANTHER" id="PTHR32097:SF17">
    <property type="entry name" value="CAMP-BINDING PROTEIN 1-RELATED"/>
    <property type="match status" value="1"/>
</dbReference>
<organism evidence="3">
    <name type="scientific">Noctiluca scintillans</name>
    <name type="common">Sea sparkle</name>
    <name type="synonym">Red tide dinoflagellate</name>
    <dbReference type="NCBI Taxonomy" id="2966"/>
    <lineage>
        <taxon>Eukaryota</taxon>
        <taxon>Sar</taxon>
        <taxon>Alveolata</taxon>
        <taxon>Dinophyceae</taxon>
        <taxon>Noctilucales</taxon>
        <taxon>Noctilucaceae</taxon>
        <taxon>Noctiluca</taxon>
    </lineage>
</organism>
<evidence type="ECO:0000259" key="2">
    <source>
        <dbReference type="Pfam" id="PF02342"/>
    </source>
</evidence>
<evidence type="ECO:0000256" key="1">
    <source>
        <dbReference type="SAM" id="MobiDB-lite"/>
    </source>
</evidence>
<accession>A0A7S1AD05</accession>
<feature type="domain" description="TerD" evidence="2">
    <location>
        <begin position="8"/>
        <end position="150"/>
    </location>
</feature>
<dbReference type="CDD" id="cd06974">
    <property type="entry name" value="TerD_like"/>
    <property type="match status" value="2"/>
</dbReference>
<dbReference type="Pfam" id="PF02342">
    <property type="entry name" value="TerD"/>
    <property type="match status" value="2"/>
</dbReference>
<name>A0A7S1AD05_NOCSC</name>